<protein>
    <submittedName>
        <fullName evidence="1">Uncharacterized protein</fullName>
    </submittedName>
</protein>
<dbReference type="Proteomes" id="UP000250235">
    <property type="component" value="Unassembled WGS sequence"/>
</dbReference>
<accession>A0A2Z7DEE0</accession>
<evidence type="ECO:0000313" key="2">
    <source>
        <dbReference type="Proteomes" id="UP000250235"/>
    </source>
</evidence>
<organism evidence="1 2">
    <name type="scientific">Dorcoceras hygrometricum</name>
    <dbReference type="NCBI Taxonomy" id="472368"/>
    <lineage>
        <taxon>Eukaryota</taxon>
        <taxon>Viridiplantae</taxon>
        <taxon>Streptophyta</taxon>
        <taxon>Embryophyta</taxon>
        <taxon>Tracheophyta</taxon>
        <taxon>Spermatophyta</taxon>
        <taxon>Magnoliopsida</taxon>
        <taxon>eudicotyledons</taxon>
        <taxon>Gunneridae</taxon>
        <taxon>Pentapetalae</taxon>
        <taxon>asterids</taxon>
        <taxon>lamiids</taxon>
        <taxon>Lamiales</taxon>
        <taxon>Gesneriaceae</taxon>
        <taxon>Didymocarpoideae</taxon>
        <taxon>Trichosporeae</taxon>
        <taxon>Loxocarpinae</taxon>
        <taxon>Dorcoceras</taxon>
    </lineage>
</organism>
<name>A0A2Z7DEE0_9LAMI</name>
<keyword evidence="2" id="KW-1185">Reference proteome</keyword>
<dbReference type="EMBL" id="KQ987276">
    <property type="protein sequence ID" value="KZV57507.1"/>
    <property type="molecule type" value="Genomic_DNA"/>
</dbReference>
<proteinExistence type="predicted"/>
<reference evidence="1 2" key="1">
    <citation type="journal article" date="2015" name="Proc. Natl. Acad. Sci. U.S.A.">
        <title>The resurrection genome of Boea hygrometrica: A blueprint for survival of dehydration.</title>
        <authorList>
            <person name="Xiao L."/>
            <person name="Yang G."/>
            <person name="Zhang L."/>
            <person name="Yang X."/>
            <person name="Zhao S."/>
            <person name="Ji Z."/>
            <person name="Zhou Q."/>
            <person name="Hu M."/>
            <person name="Wang Y."/>
            <person name="Chen M."/>
            <person name="Xu Y."/>
            <person name="Jin H."/>
            <person name="Xiao X."/>
            <person name="Hu G."/>
            <person name="Bao F."/>
            <person name="Hu Y."/>
            <person name="Wan P."/>
            <person name="Li L."/>
            <person name="Deng X."/>
            <person name="Kuang T."/>
            <person name="Xiang C."/>
            <person name="Zhu J.K."/>
            <person name="Oliver M.J."/>
            <person name="He Y."/>
        </authorList>
    </citation>
    <scope>NUCLEOTIDE SEQUENCE [LARGE SCALE GENOMIC DNA]</scope>
    <source>
        <strain evidence="2">cv. XS01</strain>
    </source>
</reference>
<gene>
    <name evidence="1" type="ORF">F511_12317</name>
</gene>
<sequence>MTSRAHRSTTCSTVTHNSSGTVAQNTAAGSYELHQRYPTSLTQQKALNKLKARNFTYPNKLGAKFDAYANRLHKGDVFEHLTRFNQTFKNDIQTKRLSKRSPTLPLLLSSELPTVGNRRR</sequence>
<evidence type="ECO:0000313" key="1">
    <source>
        <dbReference type="EMBL" id="KZV57507.1"/>
    </source>
</evidence>
<dbReference type="AlphaFoldDB" id="A0A2Z7DEE0"/>